<keyword evidence="1" id="KW-0378">Hydrolase</keyword>
<proteinExistence type="predicted"/>
<dbReference type="RefSeq" id="WP_056563397.1">
    <property type="nucleotide sequence ID" value="NZ_CP033334.1"/>
</dbReference>
<evidence type="ECO:0000313" key="2">
    <source>
        <dbReference type="Proteomes" id="UP000093737"/>
    </source>
</evidence>
<sequence>MAADRAGAPPRAWQRMLSGRRLDLLDPSPLDIEISDIAHGLARVARWNGQTSGEHAFSVAQHSLLVEALFNELAPQASADDQLAALLHDAPEYVIGDMISPFKSVMGGSYKDCELRLQRAIHLRFSLPPEPAAALRREIKRADQIAAYFEATLLAGFSTAEATEFFGRPRGFSAERFDFTPRSVTSAQNAFLKRFSGIEKSRRPVATSAVG</sequence>
<gene>
    <name evidence="1" type="ORF">A8145_03880</name>
</gene>
<dbReference type="GO" id="GO:0016787">
    <property type="term" value="F:hydrolase activity"/>
    <property type="evidence" value="ECO:0007669"/>
    <property type="project" value="UniProtKB-KW"/>
</dbReference>
<dbReference type="Gene3D" id="1.10.3210.10">
    <property type="entry name" value="Hypothetical protein af1432"/>
    <property type="match status" value="1"/>
</dbReference>
<organism evidence="1 2">
    <name type="scientific">Rhizobium loti</name>
    <name type="common">Mesorhizobium loti</name>
    <dbReference type="NCBI Taxonomy" id="381"/>
    <lineage>
        <taxon>Bacteria</taxon>
        <taxon>Pseudomonadati</taxon>
        <taxon>Pseudomonadota</taxon>
        <taxon>Alphaproteobacteria</taxon>
        <taxon>Hyphomicrobiales</taxon>
        <taxon>Phyllobacteriaceae</taxon>
        <taxon>Mesorhizobium</taxon>
    </lineage>
</organism>
<dbReference type="SUPFAM" id="SSF109604">
    <property type="entry name" value="HD-domain/PDEase-like"/>
    <property type="match status" value="1"/>
</dbReference>
<dbReference type="Proteomes" id="UP000093737">
    <property type="component" value="Unassembled WGS sequence"/>
</dbReference>
<dbReference type="EMBL" id="LYTK01000001">
    <property type="protein sequence ID" value="OBQ71996.1"/>
    <property type="molecule type" value="Genomic_DNA"/>
</dbReference>
<accession>A0A6M7U7Y8</accession>
<protein>
    <submittedName>
        <fullName evidence="1">Hydrolase</fullName>
    </submittedName>
</protein>
<reference evidence="1 2" key="1">
    <citation type="submission" date="2016-05" db="EMBL/GenBank/DDBJ databases">
        <authorList>
            <person name="Ramsay J.P."/>
        </authorList>
    </citation>
    <scope>NUCLEOTIDE SEQUENCE [LARGE SCALE GENOMIC DNA]</scope>
    <source>
        <strain evidence="1 2">NZP2042</strain>
    </source>
</reference>
<evidence type="ECO:0000313" key="1">
    <source>
        <dbReference type="EMBL" id="OBQ71996.1"/>
    </source>
</evidence>
<dbReference type="AlphaFoldDB" id="A0A6M7U7Y8"/>
<name>A0A6M7U7Y8_RHILI</name>
<comment type="caution">
    <text evidence="1">The sequence shown here is derived from an EMBL/GenBank/DDBJ whole genome shotgun (WGS) entry which is preliminary data.</text>
</comment>